<dbReference type="PANTHER" id="PTHR28042">
    <property type="entry name" value="E3 UBIQUITIN-PROTEIN LIGASE COMPLEX SLX5-SLX8 SUBUNIT SLX5"/>
    <property type="match status" value="1"/>
</dbReference>
<evidence type="ECO:0000256" key="1">
    <source>
        <dbReference type="SAM" id="MobiDB-lite"/>
    </source>
</evidence>
<comment type="caution">
    <text evidence="2">The sequence shown here is derived from an EMBL/GenBank/DDBJ whole genome shotgun (WGS) entry which is preliminary data.</text>
</comment>
<feature type="region of interest" description="Disordered" evidence="1">
    <location>
        <begin position="399"/>
        <end position="426"/>
    </location>
</feature>
<sequence length="532" mass="59200">MAEIPNSDTPSPYASSSLAQPLHLDPNDFDDSDISLDGSSLRDGSEEHDGSDSDLSVDVDDGTEDDEDEDEDEEEDDEDFFDHDLEFDDDLDMGDVDIDLDFGGFGFPGDEERLFVDDYLDFPDEFHDEEPLDALHQALLFQQLEHHIEQHLAHEHWGATMDQPRAGSAARLGPHRDQLATAPDVIDLTGDDGPEELAPPNRANEPAHPIPRRQSENQRRLRSQPQNAPPRLNRSDGNYVNDQPVIVLSDSDDEDRPMRASPRRNPRRHGHNHNHHHENNPAARGARNVRLGNYPLPDPRPASVNNAHNAHNHNLNFGGRLRPFHHFMHNTPFFSFLGNGIPFMNNHNHNADDDIIYTGERNVGPLPGPQALFENMPAGLRAPPNLNYAAIPFPLQQPAAAPAGGGGPAKPAHEPPKPARPGFTRDTGEDVVAICPSCEQELAYDPEDDDNGSGSTKKPRSKKAMAEHHFWAVKACGHVYCKRCFENRRPTAKSTMQVGFRQDKSENKKILCAVEDCDSDVTNKTAWVGIFM</sequence>
<dbReference type="Proteomes" id="UP001148614">
    <property type="component" value="Unassembled WGS sequence"/>
</dbReference>
<keyword evidence="3" id="KW-1185">Reference proteome</keyword>
<feature type="region of interest" description="Disordered" evidence="1">
    <location>
        <begin position="443"/>
        <end position="463"/>
    </location>
</feature>
<name>A0A9W8TKT7_9PEZI</name>
<organism evidence="2 3">
    <name type="scientific">Xylaria arbuscula</name>
    <dbReference type="NCBI Taxonomy" id="114810"/>
    <lineage>
        <taxon>Eukaryota</taxon>
        <taxon>Fungi</taxon>
        <taxon>Dikarya</taxon>
        <taxon>Ascomycota</taxon>
        <taxon>Pezizomycotina</taxon>
        <taxon>Sordariomycetes</taxon>
        <taxon>Xylariomycetidae</taxon>
        <taxon>Xylariales</taxon>
        <taxon>Xylariaceae</taxon>
        <taxon>Xylaria</taxon>
    </lineage>
</organism>
<evidence type="ECO:0008006" key="4">
    <source>
        <dbReference type="Google" id="ProtNLM"/>
    </source>
</evidence>
<dbReference type="EMBL" id="JANPWZ010000913">
    <property type="protein sequence ID" value="KAJ3570655.1"/>
    <property type="molecule type" value="Genomic_DNA"/>
</dbReference>
<dbReference type="GO" id="GO:0004842">
    <property type="term" value="F:ubiquitin-protein transferase activity"/>
    <property type="evidence" value="ECO:0007669"/>
    <property type="project" value="TreeGrafter"/>
</dbReference>
<feature type="compositionally biased region" description="Polar residues" evidence="1">
    <location>
        <begin position="1"/>
        <end position="19"/>
    </location>
</feature>
<dbReference type="InterPro" id="IPR038886">
    <property type="entry name" value="E3_SLX5/Rfp1"/>
</dbReference>
<reference evidence="2" key="1">
    <citation type="submission" date="2022-07" db="EMBL/GenBank/DDBJ databases">
        <title>Genome Sequence of Xylaria arbuscula.</title>
        <authorList>
            <person name="Buettner E."/>
        </authorList>
    </citation>
    <scope>NUCLEOTIDE SEQUENCE</scope>
    <source>
        <strain evidence="2">VT107</strain>
    </source>
</reference>
<evidence type="ECO:0000313" key="3">
    <source>
        <dbReference type="Proteomes" id="UP001148614"/>
    </source>
</evidence>
<feature type="compositionally biased region" description="Acidic residues" evidence="1">
    <location>
        <begin position="55"/>
        <end position="87"/>
    </location>
</feature>
<protein>
    <recommendedName>
        <fullName evidence="4">Cell cycle control protein</fullName>
    </recommendedName>
</protein>
<evidence type="ECO:0000313" key="2">
    <source>
        <dbReference type="EMBL" id="KAJ3570655.1"/>
    </source>
</evidence>
<dbReference type="VEuPathDB" id="FungiDB:F4678DRAFT_227144"/>
<feature type="region of interest" description="Disordered" evidence="1">
    <location>
        <begin position="182"/>
        <end position="291"/>
    </location>
</feature>
<proteinExistence type="predicted"/>
<dbReference type="PANTHER" id="PTHR28042:SF1">
    <property type="entry name" value="E3 UBIQUITIN-PROTEIN LIGASE COMPLEX SLX5-SLX8 SUBUNIT SLX5"/>
    <property type="match status" value="1"/>
</dbReference>
<gene>
    <name evidence="2" type="ORF">NPX13_g5659</name>
</gene>
<feature type="region of interest" description="Disordered" evidence="1">
    <location>
        <begin position="1"/>
        <end position="87"/>
    </location>
</feature>
<accession>A0A9W8TKT7</accession>
<dbReference type="GO" id="GO:0033768">
    <property type="term" value="C:SUMO-targeted ubiquitin ligase complex"/>
    <property type="evidence" value="ECO:0007669"/>
    <property type="project" value="TreeGrafter"/>
</dbReference>
<dbReference type="AlphaFoldDB" id="A0A9W8TKT7"/>
<feature type="compositionally biased region" description="Basic residues" evidence="1">
    <location>
        <begin position="261"/>
        <end position="276"/>
    </location>
</feature>